<organism evidence="2 3">
    <name type="scientific">Adineta steineri</name>
    <dbReference type="NCBI Taxonomy" id="433720"/>
    <lineage>
        <taxon>Eukaryota</taxon>
        <taxon>Metazoa</taxon>
        <taxon>Spiralia</taxon>
        <taxon>Gnathifera</taxon>
        <taxon>Rotifera</taxon>
        <taxon>Eurotatoria</taxon>
        <taxon>Bdelloidea</taxon>
        <taxon>Adinetida</taxon>
        <taxon>Adinetidae</taxon>
        <taxon>Adineta</taxon>
    </lineage>
</organism>
<dbReference type="SUPFAM" id="SSF81383">
    <property type="entry name" value="F-box domain"/>
    <property type="match status" value="1"/>
</dbReference>
<dbReference type="AlphaFoldDB" id="A0A815QBS0"/>
<dbReference type="PROSITE" id="PS50181">
    <property type="entry name" value="FBOX"/>
    <property type="match status" value="1"/>
</dbReference>
<evidence type="ECO:0000313" key="2">
    <source>
        <dbReference type="EMBL" id="CAF1461207.1"/>
    </source>
</evidence>
<dbReference type="Proteomes" id="UP000663891">
    <property type="component" value="Unassembled WGS sequence"/>
</dbReference>
<dbReference type="InterPro" id="IPR001810">
    <property type="entry name" value="F-box_dom"/>
</dbReference>
<evidence type="ECO:0000259" key="1">
    <source>
        <dbReference type="PROSITE" id="PS50181"/>
    </source>
</evidence>
<dbReference type="Gene3D" id="3.80.10.10">
    <property type="entry name" value="Ribonuclease Inhibitor"/>
    <property type="match status" value="1"/>
</dbReference>
<dbReference type="OrthoDB" id="9999770at2759"/>
<name>A0A815QBS0_9BILA</name>
<protein>
    <recommendedName>
        <fullName evidence="1">F-box domain-containing protein</fullName>
    </recommendedName>
</protein>
<feature type="domain" description="F-box" evidence="1">
    <location>
        <begin position="34"/>
        <end position="81"/>
    </location>
</feature>
<dbReference type="SUPFAM" id="SSF52047">
    <property type="entry name" value="RNI-like"/>
    <property type="match status" value="1"/>
</dbReference>
<comment type="caution">
    <text evidence="2">The sequence shown here is derived from an EMBL/GenBank/DDBJ whole genome shotgun (WGS) entry which is preliminary data.</text>
</comment>
<dbReference type="InterPro" id="IPR036047">
    <property type="entry name" value="F-box-like_dom_sf"/>
</dbReference>
<accession>A0A815QBS0</accession>
<dbReference type="EMBL" id="CAJNON010001421">
    <property type="protein sequence ID" value="CAF1461207.1"/>
    <property type="molecule type" value="Genomic_DNA"/>
</dbReference>
<sequence>MDSCIRQLRFNRSYSTNIQKSVRHVNEKQKIISITSIENLPNEIFYEIFEYLDGCHIYEAFLNLNNRFNELLNSSSLLFKIQVHSLYKESYMDIYKQLILINKNKIISLDLFLSIENTDEFLSLYSIDSLFTHLESLSLENVAATILTSILSNLTCLPRLFSLKIDTNWASSNLSKFYRLIFMLPKLKYVKYSDHDCAAGVSLPSATNKQLSSIEYFFIDHDCTIDQLCILTSYTPQVRHLKITNLSENDSINEMILPISLINLTYISIELCTITFDKFEMFIKHTECNLEVLRIITHIDDRDYLDDNRWEQLISEYLPKLKKFYVEYVQDIDPESGCSIDYEPSQRFTSLFWIKRKWVFELEMNSSYITYKISSYKKRWYDINSSIKLSKPTRLIIKNYDEFIKALNLTIRDILAVTQIYHLEISKENISSDSLLNLIYKFSAIDSLKISSLYIDEQNIRVVSNKNVITKVYLENINGIEEVYFLMKLCPRMKYLKVNLINEINYELYLKNILTKIKQNSNKYLRSLCLYNPTADNKMVEKLQRMIDQKKLLRQYTIKCEHNNIYLKWK</sequence>
<gene>
    <name evidence="2" type="ORF">VCS650_LOCUS40054</name>
</gene>
<reference evidence="2" key="1">
    <citation type="submission" date="2021-02" db="EMBL/GenBank/DDBJ databases">
        <authorList>
            <person name="Nowell W R."/>
        </authorList>
    </citation>
    <scope>NUCLEOTIDE SEQUENCE</scope>
</reference>
<evidence type="ECO:0000313" key="3">
    <source>
        <dbReference type="Proteomes" id="UP000663891"/>
    </source>
</evidence>
<proteinExistence type="predicted"/>
<dbReference type="InterPro" id="IPR032675">
    <property type="entry name" value="LRR_dom_sf"/>
</dbReference>